<gene>
    <name evidence="7" type="ORF">C7B77_16025</name>
</gene>
<dbReference type="PANTHER" id="PTHR33529:SF6">
    <property type="entry name" value="YJGP_YJGQ FAMILY PERMEASE"/>
    <property type="match status" value="1"/>
</dbReference>
<proteinExistence type="predicted"/>
<feature type="transmembrane region" description="Helical" evidence="6">
    <location>
        <begin position="12"/>
        <end position="31"/>
    </location>
</feature>
<feature type="transmembrane region" description="Helical" evidence="6">
    <location>
        <begin position="291"/>
        <end position="309"/>
    </location>
</feature>
<organism evidence="7 8">
    <name type="scientific">Chamaesiphon polymorphus CCALA 037</name>
    <dbReference type="NCBI Taxonomy" id="2107692"/>
    <lineage>
        <taxon>Bacteria</taxon>
        <taxon>Bacillati</taxon>
        <taxon>Cyanobacteriota</taxon>
        <taxon>Cyanophyceae</taxon>
        <taxon>Gomontiellales</taxon>
        <taxon>Chamaesiphonaceae</taxon>
        <taxon>Chamaesiphon</taxon>
    </lineage>
</organism>
<accession>A0A2T1GCN1</accession>
<keyword evidence="5 6" id="KW-0472">Membrane</keyword>
<name>A0A2T1GCN1_9CYAN</name>
<evidence type="ECO:0000256" key="2">
    <source>
        <dbReference type="ARBA" id="ARBA00022475"/>
    </source>
</evidence>
<evidence type="ECO:0000313" key="8">
    <source>
        <dbReference type="Proteomes" id="UP000238937"/>
    </source>
</evidence>
<keyword evidence="8" id="KW-1185">Reference proteome</keyword>
<dbReference type="Proteomes" id="UP000238937">
    <property type="component" value="Unassembled WGS sequence"/>
</dbReference>
<keyword evidence="3 6" id="KW-0812">Transmembrane</keyword>
<evidence type="ECO:0000256" key="6">
    <source>
        <dbReference type="SAM" id="Phobius"/>
    </source>
</evidence>
<dbReference type="OrthoDB" id="9780716at2"/>
<protein>
    <submittedName>
        <fullName evidence="7">Permease</fullName>
    </submittedName>
</protein>
<keyword evidence="2" id="KW-1003">Cell membrane</keyword>
<dbReference type="Pfam" id="PF03739">
    <property type="entry name" value="LptF_LptG"/>
    <property type="match status" value="1"/>
</dbReference>
<feature type="transmembrane region" description="Helical" evidence="6">
    <location>
        <begin position="349"/>
        <end position="368"/>
    </location>
</feature>
<evidence type="ECO:0000256" key="4">
    <source>
        <dbReference type="ARBA" id="ARBA00022989"/>
    </source>
</evidence>
<dbReference type="InterPro" id="IPR005495">
    <property type="entry name" value="LptG/LptF_permease"/>
</dbReference>
<evidence type="ECO:0000256" key="5">
    <source>
        <dbReference type="ARBA" id="ARBA00023136"/>
    </source>
</evidence>
<reference evidence="7 8" key="1">
    <citation type="submission" date="2018-03" db="EMBL/GenBank/DDBJ databases">
        <title>The ancient ancestry and fast evolution of plastids.</title>
        <authorList>
            <person name="Moore K.R."/>
            <person name="Magnabosco C."/>
            <person name="Momper L."/>
            <person name="Gold D.A."/>
            <person name="Bosak T."/>
            <person name="Fournier G.P."/>
        </authorList>
    </citation>
    <scope>NUCLEOTIDE SEQUENCE [LARGE SCALE GENOMIC DNA]</scope>
    <source>
        <strain evidence="7 8">CCALA 037</strain>
    </source>
</reference>
<dbReference type="PANTHER" id="PTHR33529">
    <property type="entry name" value="SLR0882 PROTEIN-RELATED"/>
    <property type="match status" value="1"/>
</dbReference>
<dbReference type="AlphaFoldDB" id="A0A2T1GCN1"/>
<evidence type="ECO:0000256" key="3">
    <source>
        <dbReference type="ARBA" id="ARBA00022692"/>
    </source>
</evidence>
<keyword evidence="4 6" id="KW-1133">Transmembrane helix</keyword>
<dbReference type="GO" id="GO:0015920">
    <property type="term" value="P:lipopolysaccharide transport"/>
    <property type="evidence" value="ECO:0007669"/>
    <property type="project" value="TreeGrafter"/>
</dbReference>
<sequence length="372" mass="40696">MDRYIVTQLLMPFLFGVCAFSSIVLAVGSLFDLVRQVAEAGLPITVALEVMALKMPQYVTFAFPMSILLSGMMTYGGFSASSEIVAFRSCGISIYRLILPAVILSFVVTGVTFFFNELLVPVASQRAATILTTALKQDKPTFNTENIVKPIYKEVERDGKKEQVLAWLFYAEKFDGKTMTGLTILDRSKADVGLSQIINAQSAVLDTTKNTWDFFNGTIYIISPNSSYGNIVNFTRQHLQLPSSPFDIAALDNRNPDDMSVAESLEYLEQVKLTGDKKKALTVAVKIQNKLALPFVCIVFSLIGSATGIRPQRTGKATSFGVSVLMIFGYYLMMFVCGALGQAEVISPFLAGWLPNFIGLAIGGWLVAQVAK</sequence>
<feature type="transmembrane region" description="Helical" evidence="6">
    <location>
        <begin position="97"/>
        <end position="115"/>
    </location>
</feature>
<evidence type="ECO:0000256" key="1">
    <source>
        <dbReference type="ARBA" id="ARBA00004651"/>
    </source>
</evidence>
<dbReference type="EMBL" id="PVWO01000208">
    <property type="protein sequence ID" value="PSB55132.1"/>
    <property type="molecule type" value="Genomic_DNA"/>
</dbReference>
<feature type="transmembrane region" description="Helical" evidence="6">
    <location>
        <begin position="321"/>
        <end position="343"/>
    </location>
</feature>
<dbReference type="GO" id="GO:0043190">
    <property type="term" value="C:ATP-binding cassette (ABC) transporter complex"/>
    <property type="evidence" value="ECO:0007669"/>
    <property type="project" value="TreeGrafter"/>
</dbReference>
<comment type="subcellular location">
    <subcellularLocation>
        <location evidence="1">Cell membrane</location>
        <topology evidence="1">Multi-pass membrane protein</topology>
    </subcellularLocation>
</comment>
<comment type="caution">
    <text evidence="7">The sequence shown here is derived from an EMBL/GenBank/DDBJ whole genome shotgun (WGS) entry which is preliminary data.</text>
</comment>
<feature type="transmembrane region" description="Helical" evidence="6">
    <location>
        <begin position="58"/>
        <end position="76"/>
    </location>
</feature>
<evidence type="ECO:0000313" key="7">
    <source>
        <dbReference type="EMBL" id="PSB55132.1"/>
    </source>
</evidence>